<comment type="caution">
    <text evidence="1">The sequence shown here is derived from an EMBL/GenBank/DDBJ whole genome shotgun (WGS) entry which is preliminary data.</text>
</comment>
<reference evidence="1 2" key="1">
    <citation type="submission" date="2015-11" db="EMBL/GenBank/DDBJ databases">
        <title>Butyribacter intestini gen. nov., sp. nov., a butyric acid-producing bacterium of the family Lachnospiraceae isolated from the human faeces.</title>
        <authorList>
            <person name="Zou Y."/>
            <person name="Xue W."/>
            <person name="Luo G."/>
            <person name="Lv M."/>
        </authorList>
    </citation>
    <scope>NUCLEOTIDE SEQUENCE [LARGE SCALE GENOMIC DNA]</scope>
    <source>
        <strain evidence="1 2">ACET-33324</strain>
    </source>
</reference>
<dbReference type="Proteomes" id="UP000054874">
    <property type="component" value="Unassembled WGS sequence"/>
</dbReference>
<dbReference type="AlphaFoldDB" id="A0A0V8QIR9"/>
<dbReference type="EMBL" id="LNAM01000011">
    <property type="protein sequence ID" value="KSV60463.1"/>
    <property type="molecule type" value="Genomic_DNA"/>
</dbReference>
<evidence type="ECO:0000313" key="2">
    <source>
        <dbReference type="Proteomes" id="UP000054874"/>
    </source>
</evidence>
<sequence length="67" mass="7802">MYEELQVVKATKNLSDKVKMGCIGTILYVYFEEKRGYEVEFVNADYETLDILTVGETDIEIVENNMR</sequence>
<dbReference type="InterPro" id="IPR032568">
    <property type="entry name" value="DUF4926"/>
</dbReference>
<evidence type="ECO:0000313" key="1">
    <source>
        <dbReference type="EMBL" id="KSV60463.1"/>
    </source>
</evidence>
<proteinExistence type="predicted"/>
<evidence type="ECO:0008006" key="3">
    <source>
        <dbReference type="Google" id="ProtNLM"/>
    </source>
</evidence>
<gene>
    <name evidence="1" type="ORF">ASU35_16860</name>
</gene>
<dbReference type="STRING" id="290052.ASU35_16860"/>
<name>A0A0V8QIR9_9FIRM</name>
<dbReference type="OrthoDB" id="983005at2"/>
<accession>A0A0V8QIR9</accession>
<protein>
    <recommendedName>
        <fullName evidence="3">DUF4926 domain-containing protein</fullName>
    </recommendedName>
</protein>
<dbReference type="Pfam" id="PF16277">
    <property type="entry name" value="DUF4926"/>
    <property type="match status" value="1"/>
</dbReference>
<organism evidence="1 2">
    <name type="scientific">Acetivibrio ethanolgignens</name>
    <dbReference type="NCBI Taxonomy" id="290052"/>
    <lineage>
        <taxon>Bacteria</taxon>
        <taxon>Bacillati</taxon>
        <taxon>Bacillota</taxon>
        <taxon>Clostridia</taxon>
        <taxon>Eubacteriales</taxon>
        <taxon>Oscillospiraceae</taxon>
        <taxon>Acetivibrio</taxon>
    </lineage>
</organism>
<dbReference type="RefSeq" id="WP_058351355.1">
    <property type="nucleotide sequence ID" value="NZ_CABMMD010000011.1"/>
</dbReference>
<keyword evidence="2" id="KW-1185">Reference proteome</keyword>